<keyword evidence="1" id="KW-1133">Transmembrane helix</keyword>
<dbReference type="Proteomes" id="UP000094378">
    <property type="component" value="Chromosome"/>
</dbReference>
<dbReference type="NCBIfam" id="TIGR04522">
    <property type="entry name" value="EcfS_MSC_0063"/>
    <property type="match status" value="1"/>
</dbReference>
<protein>
    <submittedName>
        <fullName evidence="2">Uncharacterized protein</fullName>
    </submittedName>
</protein>
<gene>
    <name evidence="2" type="ORF">SHELI_v1c06350</name>
</gene>
<name>A0A1B3SKY0_9MOLU</name>
<dbReference type="Gene3D" id="1.10.1760.20">
    <property type="match status" value="1"/>
</dbReference>
<feature type="transmembrane region" description="Helical" evidence="1">
    <location>
        <begin position="139"/>
        <end position="157"/>
    </location>
</feature>
<feature type="transmembrane region" description="Helical" evidence="1">
    <location>
        <begin position="72"/>
        <end position="96"/>
    </location>
</feature>
<dbReference type="InterPro" id="IPR030945">
    <property type="entry name" value="EcfS_MSC_0063"/>
</dbReference>
<dbReference type="RefSeq" id="WP_069116635.1">
    <property type="nucleotide sequence ID" value="NZ_CP017015.1"/>
</dbReference>
<sequence length="166" mass="18768">MKNLFTIKNICIAGLLTALMFVIALFSSFISSLFGKSIFQVSDIVYLSIFVTTINPIINIIGAVLAGMLTDIYYGGFIYIPMTILVKILIGLIMIFLLKKIKIYYAIPVGYLPIFIYFFYSYFIYDISMAVVEAITDSIQYGVTVVFSIAITLTYDLKKLKLEKYS</sequence>
<proteinExistence type="predicted"/>
<accession>A0A1B3SKY0</accession>
<dbReference type="KEGG" id="shj:SHELI_v1c06350"/>
<reference evidence="2 3" key="1">
    <citation type="submission" date="2016-08" db="EMBL/GenBank/DDBJ databases">
        <title>Complete genome sequence of Spiroplasma helicoides TABS-2 (DSM 22551).</title>
        <authorList>
            <person name="Shen W.-Y."/>
            <person name="Lo W.-S."/>
            <person name="Lai Y.-C."/>
            <person name="Kuo C.-H."/>
        </authorList>
    </citation>
    <scope>NUCLEOTIDE SEQUENCE [LARGE SCALE GENOMIC DNA]</scope>
    <source>
        <strain evidence="2 3">TABS-2</strain>
    </source>
</reference>
<organism evidence="2 3">
    <name type="scientific">Spiroplasma helicoides</name>
    <dbReference type="NCBI Taxonomy" id="216938"/>
    <lineage>
        <taxon>Bacteria</taxon>
        <taxon>Bacillati</taxon>
        <taxon>Mycoplasmatota</taxon>
        <taxon>Mollicutes</taxon>
        <taxon>Entomoplasmatales</taxon>
        <taxon>Spiroplasmataceae</taxon>
        <taxon>Spiroplasma</taxon>
    </lineage>
</organism>
<evidence type="ECO:0000313" key="2">
    <source>
        <dbReference type="EMBL" id="AOG60586.1"/>
    </source>
</evidence>
<evidence type="ECO:0000256" key="1">
    <source>
        <dbReference type="SAM" id="Phobius"/>
    </source>
</evidence>
<dbReference type="EMBL" id="CP017015">
    <property type="protein sequence ID" value="AOG60586.1"/>
    <property type="molecule type" value="Genomic_DNA"/>
</dbReference>
<keyword evidence="3" id="KW-1185">Reference proteome</keyword>
<dbReference type="OrthoDB" id="389711at2"/>
<feature type="transmembrane region" description="Helical" evidence="1">
    <location>
        <begin position="46"/>
        <end position="66"/>
    </location>
</feature>
<keyword evidence="1" id="KW-0472">Membrane</keyword>
<feature type="transmembrane region" description="Helical" evidence="1">
    <location>
        <begin position="12"/>
        <end position="34"/>
    </location>
</feature>
<keyword evidence="1" id="KW-0812">Transmembrane</keyword>
<feature type="transmembrane region" description="Helical" evidence="1">
    <location>
        <begin position="103"/>
        <end position="124"/>
    </location>
</feature>
<dbReference type="AlphaFoldDB" id="A0A1B3SKY0"/>
<dbReference type="STRING" id="216938.SHELI_v1c06350"/>
<evidence type="ECO:0000313" key="3">
    <source>
        <dbReference type="Proteomes" id="UP000094378"/>
    </source>
</evidence>